<evidence type="ECO:0000313" key="3">
    <source>
        <dbReference type="Proteomes" id="UP001224359"/>
    </source>
</evidence>
<evidence type="ECO:0008006" key="4">
    <source>
        <dbReference type="Google" id="ProtNLM"/>
    </source>
</evidence>
<dbReference type="Proteomes" id="UP001224359">
    <property type="component" value="Unassembled WGS sequence"/>
</dbReference>
<organism evidence="2 3">
    <name type="scientific">Alkalibacillus salilacus</name>
    <dbReference type="NCBI Taxonomy" id="284582"/>
    <lineage>
        <taxon>Bacteria</taxon>
        <taxon>Bacillati</taxon>
        <taxon>Bacillota</taxon>
        <taxon>Bacilli</taxon>
        <taxon>Bacillales</taxon>
        <taxon>Bacillaceae</taxon>
        <taxon>Alkalibacillus</taxon>
    </lineage>
</organism>
<feature type="region of interest" description="Disordered" evidence="1">
    <location>
        <begin position="1"/>
        <end position="27"/>
    </location>
</feature>
<dbReference type="RefSeq" id="WP_306974846.1">
    <property type="nucleotide sequence ID" value="NZ_JAUSTQ010000002.1"/>
</dbReference>
<comment type="caution">
    <text evidence="2">The sequence shown here is derived from an EMBL/GenBank/DDBJ whole genome shotgun (WGS) entry which is preliminary data.</text>
</comment>
<feature type="compositionally biased region" description="Polar residues" evidence="1">
    <location>
        <begin position="7"/>
        <end position="17"/>
    </location>
</feature>
<name>A0ABT9VCZ7_9BACI</name>
<evidence type="ECO:0000313" key="2">
    <source>
        <dbReference type="EMBL" id="MDQ0158847.1"/>
    </source>
</evidence>
<gene>
    <name evidence="2" type="ORF">J2S77_000803</name>
</gene>
<keyword evidence="3" id="KW-1185">Reference proteome</keyword>
<sequence length="70" mass="8175">MARKRVSTTSESGSGRNQRFRDNYNRKNMTRNQFVSQIQNGNYKNYHVRNINGVKTPVSNPDRSKNNNLD</sequence>
<evidence type="ECO:0000256" key="1">
    <source>
        <dbReference type="SAM" id="MobiDB-lite"/>
    </source>
</evidence>
<dbReference type="EMBL" id="JAUSTQ010000002">
    <property type="protein sequence ID" value="MDQ0158847.1"/>
    <property type="molecule type" value="Genomic_DNA"/>
</dbReference>
<protein>
    <recommendedName>
        <fullName evidence="4">DUF3892 domain-containing protein</fullName>
    </recommendedName>
</protein>
<reference evidence="2 3" key="1">
    <citation type="submission" date="2023-07" db="EMBL/GenBank/DDBJ databases">
        <title>Genomic Encyclopedia of Type Strains, Phase IV (KMG-IV): sequencing the most valuable type-strain genomes for metagenomic binning, comparative biology and taxonomic classification.</title>
        <authorList>
            <person name="Goeker M."/>
        </authorList>
    </citation>
    <scope>NUCLEOTIDE SEQUENCE [LARGE SCALE GENOMIC DNA]</scope>
    <source>
        <strain evidence="2 3">DSM 16460</strain>
    </source>
</reference>
<proteinExistence type="predicted"/>
<accession>A0ABT9VCZ7</accession>